<protein>
    <submittedName>
        <fullName evidence="6">Ureidoglycolate lyase</fullName>
        <ecNumber evidence="6">4.3.2.3</ecNumber>
    </submittedName>
</protein>
<keyword evidence="6" id="KW-0456">Lyase</keyword>
<keyword evidence="4" id="KW-0378">Hydrolase</keyword>
<dbReference type="Gene3D" id="3.90.850.10">
    <property type="entry name" value="Fumarylacetoacetase-like, C-terminal domain"/>
    <property type="match status" value="1"/>
</dbReference>
<dbReference type="SUPFAM" id="SSF56529">
    <property type="entry name" value="FAH"/>
    <property type="match status" value="1"/>
</dbReference>
<sequence length="281" mass="29980">MQYVHFSPDGQQRLLGLLSGATIHSLGAIRLEDLLAAGVDLTAFAKAHRATGNEYAAEAVTYLPPLTRPGKIICVGLNYADHTGESPYEQPTYPTIFPRFNSSLMGHGAPMIRPRVSDSLDFEGELAVILGSGGRHIPKARALECVAGYSIFNDGSVREYQFKSPQWTIGKNFDGTGAFGPTLVTPDSLPPGGVGLHLETRLNGRVVQSANTSDMIYDVATLISILSEAVTLEPGDVIVTGTPAGIGWAREPKLIMRHGDVCEVAIEGLGVLRNLVQDEAA</sequence>
<evidence type="ECO:0000256" key="4">
    <source>
        <dbReference type="ARBA" id="ARBA00022801"/>
    </source>
</evidence>
<name>A0A5E4REC5_9BURK</name>
<dbReference type="EC" id="4.3.2.3" evidence="6"/>
<dbReference type="RefSeq" id="WP_150587448.1">
    <property type="nucleotide sequence ID" value="NZ_CABPSH010000001.1"/>
</dbReference>
<reference evidence="6 7" key="1">
    <citation type="submission" date="2019-08" db="EMBL/GenBank/DDBJ databases">
        <authorList>
            <person name="Peeters C."/>
        </authorList>
    </citation>
    <scope>NUCLEOTIDE SEQUENCE [LARGE SCALE GENOMIC DNA]</scope>
    <source>
        <strain evidence="6 7">LMG 31012</strain>
    </source>
</reference>
<organism evidence="6 7">
    <name type="scientific">Pandoraea eparura</name>
    <dbReference type="NCBI Taxonomy" id="2508291"/>
    <lineage>
        <taxon>Bacteria</taxon>
        <taxon>Pseudomonadati</taxon>
        <taxon>Pseudomonadota</taxon>
        <taxon>Betaproteobacteria</taxon>
        <taxon>Burkholderiales</taxon>
        <taxon>Burkholderiaceae</taxon>
        <taxon>Pandoraea</taxon>
    </lineage>
</organism>
<accession>A0A5E4REC5</accession>
<dbReference type="GO" id="GO:0016787">
    <property type="term" value="F:hydrolase activity"/>
    <property type="evidence" value="ECO:0007669"/>
    <property type="project" value="UniProtKB-KW"/>
</dbReference>
<evidence type="ECO:0000313" key="7">
    <source>
        <dbReference type="Proteomes" id="UP000400981"/>
    </source>
</evidence>
<dbReference type="InterPro" id="IPR051121">
    <property type="entry name" value="FAH"/>
</dbReference>
<feature type="domain" description="Fumarylacetoacetase-like C-terminal" evidence="5">
    <location>
        <begin position="71"/>
        <end position="276"/>
    </location>
</feature>
<dbReference type="Pfam" id="PF01557">
    <property type="entry name" value="FAA_hydrolase"/>
    <property type="match status" value="1"/>
</dbReference>
<evidence type="ECO:0000259" key="5">
    <source>
        <dbReference type="Pfam" id="PF01557"/>
    </source>
</evidence>
<evidence type="ECO:0000313" key="6">
    <source>
        <dbReference type="EMBL" id="VVD61650.1"/>
    </source>
</evidence>
<dbReference type="PANTHER" id="PTHR42796:SF4">
    <property type="entry name" value="FUMARYLACETOACETATE HYDROLASE DOMAIN-CONTAINING PROTEIN 2A"/>
    <property type="match status" value="1"/>
</dbReference>
<dbReference type="Proteomes" id="UP000400981">
    <property type="component" value="Unassembled WGS sequence"/>
</dbReference>
<evidence type="ECO:0000256" key="1">
    <source>
        <dbReference type="ARBA" id="ARBA00001946"/>
    </source>
</evidence>
<dbReference type="FunFam" id="3.90.850.10:FF:000002">
    <property type="entry name" value="2-hydroxyhepta-2,4-diene-1,7-dioate isomerase"/>
    <property type="match status" value="1"/>
</dbReference>
<dbReference type="InterPro" id="IPR036663">
    <property type="entry name" value="Fumarylacetoacetase_C_sf"/>
</dbReference>
<dbReference type="GO" id="GO:0050385">
    <property type="term" value="F:ureidoglycolate lyase activity"/>
    <property type="evidence" value="ECO:0007669"/>
    <property type="project" value="UniProtKB-EC"/>
</dbReference>
<dbReference type="EMBL" id="CABPSH010000001">
    <property type="protein sequence ID" value="VVD61650.1"/>
    <property type="molecule type" value="Genomic_DNA"/>
</dbReference>
<dbReference type="GO" id="GO:0019752">
    <property type="term" value="P:carboxylic acid metabolic process"/>
    <property type="evidence" value="ECO:0007669"/>
    <property type="project" value="UniProtKB-ARBA"/>
</dbReference>
<evidence type="ECO:0000256" key="2">
    <source>
        <dbReference type="ARBA" id="ARBA00010211"/>
    </source>
</evidence>
<evidence type="ECO:0000256" key="3">
    <source>
        <dbReference type="ARBA" id="ARBA00022723"/>
    </source>
</evidence>
<keyword evidence="3" id="KW-0479">Metal-binding</keyword>
<gene>
    <name evidence="6" type="ORF">PEP31012_00133</name>
</gene>
<dbReference type="InterPro" id="IPR011234">
    <property type="entry name" value="Fumarylacetoacetase-like_C"/>
</dbReference>
<keyword evidence="7" id="KW-1185">Reference proteome</keyword>
<comment type="cofactor">
    <cofactor evidence="1">
        <name>Mg(2+)</name>
        <dbReference type="ChEBI" id="CHEBI:18420"/>
    </cofactor>
</comment>
<dbReference type="GO" id="GO:0046872">
    <property type="term" value="F:metal ion binding"/>
    <property type="evidence" value="ECO:0007669"/>
    <property type="project" value="UniProtKB-KW"/>
</dbReference>
<dbReference type="AlphaFoldDB" id="A0A5E4REC5"/>
<dbReference type="GO" id="GO:0016853">
    <property type="term" value="F:isomerase activity"/>
    <property type="evidence" value="ECO:0007669"/>
    <property type="project" value="UniProtKB-ARBA"/>
</dbReference>
<proteinExistence type="inferred from homology"/>
<dbReference type="OrthoDB" id="9805307at2"/>
<dbReference type="PANTHER" id="PTHR42796">
    <property type="entry name" value="FUMARYLACETOACETATE HYDROLASE DOMAIN-CONTAINING PROTEIN 2A-RELATED"/>
    <property type="match status" value="1"/>
</dbReference>
<comment type="similarity">
    <text evidence="2">Belongs to the FAH family.</text>
</comment>